<dbReference type="PANTHER" id="PTHR33116:SF86">
    <property type="entry name" value="REVERSE TRANSCRIPTASE DOMAIN-CONTAINING PROTEIN"/>
    <property type="match status" value="1"/>
</dbReference>
<dbReference type="Proteomes" id="UP001459277">
    <property type="component" value="Unassembled WGS sequence"/>
</dbReference>
<keyword evidence="2" id="KW-1185">Reference proteome</keyword>
<reference evidence="1 2" key="1">
    <citation type="submission" date="2024-01" db="EMBL/GenBank/DDBJ databases">
        <title>A telomere-to-telomere, gap-free genome of sweet tea (Lithocarpus litseifolius).</title>
        <authorList>
            <person name="Zhou J."/>
        </authorList>
    </citation>
    <scope>NUCLEOTIDE SEQUENCE [LARGE SCALE GENOMIC DNA]</scope>
    <source>
        <strain evidence="1">Zhou-2022a</strain>
        <tissue evidence="1">Leaf</tissue>
    </source>
</reference>
<accession>A0AAW2CZY4</accession>
<dbReference type="PANTHER" id="PTHR33116">
    <property type="entry name" value="REVERSE TRANSCRIPTASE ZINC-BINDING DOMAIN-CONTAINING PROTEIN-RELATED-RELATED"/>
    <property type="match status" value="1"/>
</dbReference>
<sequence length="404" mass="45986">MNCFKLPDFLCSEINSIVGGFWWGRKEKERKIAWISWKNLCKSKVDGGMGFRDLKAFNLVLLAKQGWRILQNPTSLVHKVLKAKYFAKSSFMEAQVGKNSSYIWRSLLAARPMVQEGARWCVGDGRSIKIWDDKWLPFTESGRVVSPRPSPEANDKVDGLIVRDRAEWNVERVRSLFLPHEAEAVLSIPISPMNPRDSQVWAKTVNGLFSVKSAYKVAVKYLSKTNGGDASPGCSDNSKMAAIWKMIWNLRCDLCEESESSGHILWGCHIAREAWNEKSLKLDCPSRSPKEFIEVVWLLMETPGEKNWEEFAIMAWLLWNNRNCVRHGGSCKSGKSIAWEASKYEAEVRDSLPIQGKAAPTTSRTKHWVPPLPDLQLKKLLFLHICSSVTNPKEKYNVNGYYQS</sequence>
<evidence type="ECO:0000313" key="1">
    <source>
        <dbReference type="EMBL" id="KAL0003137.1"/>
    </source>
</evidence>
<proteinExistence type="predicted"/>
<dbReference type="EMBL" id="JAZDWU010000005">
    <property type="protein sequence ID" value="KAL0003137.1"/>
    <property type="molecule type" value="Genomic_DNA"/>
</dbReference>
<gene>
    <name evidence="1" type="ORF">SO802_016918</name>
</gene>
<protein>
    <recommendedName>
        <fullName evidence="3">Reverse transcriptase zinc-binding domain-containing protein</fullName>
    </recommendedName>
</protein>
<organism evidence="1 2">
    <name type="scientific">Lithocarpus litseifolius</name>
    <dbReference type="NCBI Taxonomy" id="425828"/>
    <lineage>
        <taxon>Eukaryota</taxon>
        <taxon>Viridiplantae</taxon>
        <taxon>Streptophyta</taxon>
        <taxon>Embryophyta</taxon>
        <taxon>Tracheophyta</taxon>
        <taxon>Spermatophyta</taxon>
        <taxon>Magnoliopsida</taxon>
        <taxon>eudicotyledons</taxon>
        <taxon>Gunneridae</taxon>
        <taxon>Pentapetalae</taxon>
        <taxon>rosids</taxon>
        <taxon>fabids</taxon>
        <taxon>Fagales</taxon>
        <taxon>Fagaceae</taxon>
        <taxon>Lithocarpus</taxon>
    </lineage>
</organism>
<evidence type="ECO:0008006" key="3">
    <source>
        <dbReference type="Google" id="ProtNLM"/>
    </source>
</evidence>
<evidence type="ECO:0000313" key="2">
    <source>
        <dbReference type="Proteomes" id="UP001459277"/>
    </source>
</evidence>
<name>A0AAW2CZY4_9ROSI</name>
<comment type="caution">
    <text evidence="1">The sequence shown here is derived from an EMBL/GenBank/DDBJ whole genome shotgun (WGS) entry which is preliminary data.</text>
</comment>
<dbReference type="AlphaFoldDB" id="A0AAW2CZY4"/>